<name>A0A375IZ02_9BURK</name>
<proteinExistence type="predicted"/>
<organism evidence="2 3">
    <name type="scientific">Cupriavidus taiwanensis</name>
    <dbReference type="NCBI Taxonomy" id="164546"/>
    <lineage>
        <taxon>Bacteria</taxon>
        <taxon>Pseudomonadati</taxon>
        <taxon>Pseudomonadota</taxon>
        <taxon>Betaproteobacteria</taxon>
        <taxon>Burkholderiales</taxon>
        <taxon>Burkholderiaceae</taxon>
        <taxon>Cupriavidus</taxon>
    </lineage>
</organism>
<evidence type="ECO:0000256" key="1">
    <source>
        <dbReference type="SAM" id="MobiDB-lite"/>
    </source>
</evidence>
<sequence>MAPPRKNPRSRGSGFPARQGDRCTGRHCPATRTGQGRIADEGKGMMPDIRSSEPVGLRDVLATALGDPERLLQISYLTISDTNRQWLTADDVSKLCASRRIISGHLCHISEDVLVVAFSYRRSPNGKLWWSEVRVLPRRLIVSIEACESGSPDNWQFKDDYEPLGF</sequence>
<reference evidence="2 3" key="1">
    <citation type="submission" date="2018-01" db="EMBL/GenBank/DDBJ databases">
        <authorList>
            <person name="Gaut B.S."/>
            <person name="Morton B.R."/>
            <person name="Clegg M.T."/>
            <person name="Duvall M.R."/>
        </authorList>
    </citation>
    <scope>NUCLEOTIDE SEQUENCE [LARGE SCALE GENOMIC DNA]</scope>
    <source>
        <strain evidence="2">Cupriavidus taiwanensis cmp 52</strain>
    </source>
</reference>
<dbReference type="Proteomes" id="UP000256805">
    <property type="component" value="Unassembled WGS sequence"/>
</dbReference>
<dbReference type="EMBL" id="OVTA01000006">
    <property type="protein sequence ID" value="SPR96613.1"/>
    <property type="molecule type" value="Genomic_DNA"/>
</dbReference>
<dbReference type="AlphaFoldDB" id="A0A375IZ02"/>
<evidence type="ECO:0000313" key="3">
    <source>
        <dbReference type="Proteomes" id="UP000256805"/>
    </source>
</evidence>
<evidence type="ECO:0000313" key="2">
    <source>
        <dbReference type="EMBL" id="SPR96613.1"/>
    </source>
</evidence>
<accession>A0A375IZ02</accession>
<feature type="region of interest" description="Disordered" evidence="1">
    <location>
        <begin position="1"/>
        <end position="47"/>
    </location>
</feature>
<protein>
    <submittedName>
        <fullName evidence="2">Uncharacterized protein</fullName>
    </submittedName>
</protein>
<gene>
    <name evidence="2" type="ORF">CBM2634_A140031</name>
</gene>